<accession>X1B2D5</accession>
<dbReference type="InterPro" id="IPR012480">
    <property type="entry name" value="Hepar_II_III_C"/>
</dbReference>
<dbReference type="EMBL" id="BART01006582">
    <property type="protein sequence ID" value="GAG66161.1"/>
    <property type="molecule type" value="Genomic_DNA"/>
</dbReference>
<evidence type="ECO:0000256" key="3">
    <source>
        <dbReference type="ARBA" id="ARBA00023239"/>
    </source>
</evidence>
<keyword evidence="1" id="KW-0732">Signal</keyword>
<organism evidence="5">
    <name type="scientific">marine sediment metagenome</name>
    <dbReference type="NCBI Taxonomy" id="412755"/>
    <lineage>
        <taxon>unclassified sequences</taxon>
        <taxon>metagenomes</taxon>
        <taxon>ecological metagenomes</taxon>
    </lineage>
</organism>
<keyword evidence="3" id="KW-0456">Lyase</keyword>
<dbReference type="Gene3D" id="2.70.98.70">
    <property type="match status" value="1"/>
</dbReference>
<dbReference type="AlphaFoldDB" id="X1B2D5"/>
<name>X1B2D5_9ZZZZ</name>
<feature type="domain" description="Heparinase II/III-like C-terminal" evidence="4">
    <location>
        <begin position="148"/>
        <end position="226"/>
    </location>
</feature>
<feature type="non-terminal residue" evidence="5">
    <location>
        <position position="236"/>
    </location>
</feature>
<protein>
    <recommendedName>
        <fullName evidence="4">Heparinase II/III-like C-terminal domain-containing protein</fullName>
    </recommendedName>
</protein>
<evidence type="ECO:0000256" key="1">
    <source>
        <dbReference type="ARBA" id="ARBA00022729"/>
    </source>
</evidence>
<keyword evidence="2" id="KW-0574">Periplasm</keyword>
<comment type="caution">
    <text evidence="5">The sequence shown here is derived from an EMBL/GenBank/DDBJ whole genome shotgun (WGS) entry which is preliminary data.</text>
</comment>
<dbReference type="PANTHER" id="PTHR39210:SF1">
    <property type="entry name" value="HEPARIN-SULFATE LYASE"/>
    <property type="match status" value="1"/>
</dbReference>
<evidence type="ECO:0000313" key="5">
    <source>
        <dbReference type="EMBL" id="GAG66161.1"/>
    </source>
</evidence>
<sequence length="236" mass="26450">MLQIALWVNALSEKSIQGIEPTPANYGFSKESSQRLSSATLWLLAVLDQHNGCVPNLGPNDGAYILPLTVCSYSDFRPVLQAAACAFLGEQPFPAGQWDEMNLWLRDNWQGERGRGNTPNHQSAIPAHKSPQVLHNTSNDSWAYIRVAQFSDRPGHADQLHVDLWWRGLNIAQDAGTYSYNAQSPWDNALTHTSVHNTLTVNECDQMTPASRFLYLDWAQAHLVSHERAEDGAWER</sequence>
<proteinExistence type="predicted"/>
<dbReference type="GO" id="GO:0016829">
    <property type="term" value="F:lyase activity"/>
    <property type="evidence" value="ECO:0007669"/>
    <property type="project" value="UniProtKB-KW"/>
</dbReference>
<dbReference type="PANTHER" id="PTHR39210">
    <property type="entry name" value="HEPARIN-SULFATE LYASE"/>
    <property type="match status" value="1"/>
</dbReference>
<reference evidence="5" key="1">
    <citation type="journal article" date="2014" name="Front. Microbiol.">
        <title>High frequency of phylogenetically diverse reductive dehalogenase-homologous genes in deep subseafloor sedimentary metagenomes.</title>
        <authorList>
            <person name="Kawai M."/>
            <person name="Futagami T."/>
            <person name="Toyoda A."/>
            <person name="Takaki Y."/>
            <person name="Nishi S."/>
            <person name="Hori S."/>
            <person name="Arai W."/>
            <person name="Tsubouchi T."/>
            <person name="Morono Y."/>
            <person name="Uchiyama I."/>
            <person name="Ito T."/>
            <person name="Fujiyama A."/>
            <person name="Inagaki F."/>
            <person name="Takami H."/>
        </authorList>
    </citation>
    <scope>NUCLEOTIDE SEQUENCE</scope>
    <source>
        <strain evidence="5">Expedition CK06-06</strain>
    </source>
</reference>
<dbReference type="Pfam" id="PF07940">
    <property type="entry name" value="Hepar_II_III_C"/>
    <property type="match status" value="1"/>
</dbReference>
<gene>
    <name evidence="5" type="ORF">S01H4_15014</name>
</gene>
<evidence type="ECO:0000256" key="2">
    <source>
        <dbReference type="ARBA" id="ARBA00022764"/>
    </source>
</evidence>
<evidence type="ECO:0000259" key="4">
    <source>
        <dbReference type="Pfam" id="PF07940"/>
    </source>
</evidence>